<dbReference type="AlphaFoldDB" id="A0A517W8W3"/>
<sequence>MNTPNIETRLKNALAASIAPHSIVDDVMHQLPVSILQPTPRSGWRRPVIAASLAAPTVIIAALVFFFIGSAARLTLADVKAAVEQQAWVHIRYDVGPFKERWINLRTDETYATLTGGDVVYVNMQANTRHWYWKNNVVITQDSPVLYPPGKTPPPWTPKTAWEQIVAPLEQGVAKTKRDKSSPPAFISSQDSLDGKPLIRFDRYRTDSFGRRYLHTQLWADPGTHLPVLVKTHLQLSQRKATGKEWSTGEYDFPATGPADIYALGVPRDTPVDIKVNTAPAQPVLKAINRAHDGFLKNYRAIIWTESGGSDKPFDGLDVIWREGQKLRQDHHLPAFELQENNAPPLPQPDPAALLAWATQTEASVKQLMDSQREYVWRSAAVAQDSEPHVHVIAHDRFPLLDQNVWPERIQWPTRYYGDNFRLLDANVNTPDGCIGLRSGGVGNSRSDYYVDPKNDYVCVKQIQWTKRGTEWSKNREYTLSDLHRVAGRVVAGSQQFYGFPDPAKGLSGSKSTLFIDVVPLNATDYPPGIYDPATITTDAKVESD</sequence>
<dbReference type="RefSeq" id="WP_145037871.1">
    <property type="nucleotide sequence ID" value="NZ_CP036347.1"/>
</dbReference>
<gene>
    <name evidence="2" type="ORF">V6x_13810</name>
</gene>
<accession>A0A517W8W3</accession>
<proteinExistence type="predicted"/>
<evidence type="ECO:0000313" key="3">
    <source>
        <dbReference type="Proteomes" id="UP000320722"/>
    </source>
</evidence>
<reference evidence="2 3" key="1">
    <citation type="submission" date="2019-02" db="EMBL/GenBank/DDBJ databases">
        <title>Deep-cultivation of Planctomycetes and their phenomic and genomic characterization uncovers novel biology.</title>
        <authorList>
            <person name="Wiegand S."/>
            <person name="Jogler M."/>
            <person name="Boedeker C."/>
            <person name="Pinto D."/>
            <person name="Vollmers J."/>
            <person name="Rivas-Marin E."/>
            <person name="Kohn T."/>
            <person name="Peeters S.H."/>
            <person name="Heuer A."/>
            <person name="Rast P."/>
            <person name="Oberbeckmann S."/>
            <person name="Bunk B."/>
            <person name="Jeske O."/>
            <person name="Meyerdierks A."/>
            <person name="Storesund J.E."/>
            <person name="Kallscheuer N."/>
            <person name="Luecker S."/>
            <person name="Lage O.M."/>
            <person name="Pohl T."/>
            <person name="Merkel B.J."/>
            <person name="Hornburger P."/>
            <person name="Mueller R.-W."/>
            <person name="Bruemmer F."/>
            <person name="Labrenz M."/>
            <person name="Spormann A.M."/>
            <person name="Op den Camp H."/>
            <person name="Overmann J."/>
            <person name="Amann R."/>
            <person name="Jetten M.S.M."/>
            <person name="Mascher T."/>
            <person name="Medema M.H."/>
            <person name="Devos D.P."/>
            <person name="Kaster A.-K."/>
            <person name="Ovreas L."/>
            <person name="Rohde M."/>
            <person name="Galperin M.Y."/>
            <person name="Jogler C."/>
        </authorList>
    </citation>
    <scope>NUCLEOTIDE SEQUENCE [LARGE SCALE GENOMIC DNA]</scope>
    <source>
        <strain evidence="2 3">V6</strain>
    </source>
</reference>
<keyword evidence="1" id="KW-1133">Transmembrane helix</keyword>
<protein>
    <submittedName>
        <fullName evidence="2">Uncharacterized protein</fullName>
    </submittedName>
</protein>
<keyword evidence="1" id="KW-0472">Membrane</keyword>
<feature type="transmembrane region" description="Helical" evidence="1">
    <location>
        <begin position="48"/>
        <end position="68"/>
    </location>
</feature>
<keyword evidence="1" id="KW-0812">Transmembrane</keyword>
<dbReference type="Proteomes" id="UP000320722">
    <property type="component" value="Chromosome"/>
</dbReference>
<evidence type="ECO:0000256" key="1">
    <source>
        <dbReference type="SAM" id="Phobius"/>
    </source>
</evidence>
<dbReference type="EMBL" id="CP036347">
    <property type="protein sequence ID" value="QDU01699.1"/>
    <property type="molecule type" value="Genomic_DNA"/>
</dbReference>
<evidence type="ECO:0000313" key="2">
    <source>
        <dbReference type="EMBL" id="QDU01699.1"/>
    </source>
</evidence>
<organism evidence="2 3">
    <name type="scientific">Gimesia chilikensis</name>
    <dbReference type="NCBI Taxonomy" id="2605989"/>
    <lineage>
        <taxon>Bacteria</taxon>
        <taxon>Pseudomonadati</taxon>
        <taxon>Planctomycetota</taxon>
        <taxon>Planctomycetia</taxon>
        <taxon>Planctomycetales</taxon>
        <taxon>Planctomycetaceae</taxon>
        <taxon>Gimesia</taxon>
    </lineage>
</organism>
<name>A0A517W8W3_9PLAN</name>